<proteinExistence type="predicted"/>
<protein>
    <submittedName>
        <fullName evidence="1">Uncharacterized protein</fullName>
    </submittedName>
</protein>
<reference evidence="1" key="1">
    <citation type="submission" date="2022-08" db="EMBL/GenBank/DDBJ databases">
        <title>Genome Sequence of Pycnoporus sanguineus.</title>
        <authorList>
            <person name="Buettner E."/>
        </authorList>
    </citation>
    <scope>NUCLEOTIDE SEQUENCE</scope>
    <source>
        <strain evidence="1">CG-C14</strain>
    </source>
</reference>
<dbReference type="EMBL" id="JANSHE010003435">
    <property type="protein sequence ID" value="KAJ2986107.1"/>
    <property type="molecule type" value="Genomic_DNA"/>
</dbReference>
<name>A0ACC1P2T8_9APHY</name>
<gene>
    <name evidence="1" type="ORF">NUW54_g9900</name>
</gene>
<evidence type="ECO:0000313" key="2">
    <source>
        <dbReference type="Proteomes" id="UP001144978"/>
    </source>
</evidence>
<keyword evidence="2" id="KW-1185">Reference proteome</keyword>
<comment type="caution">
    <text evidence="1">The sequence shown here is derived from an EMBL/GenBank/DDBJ whole genome shotgun (WGS) entry which is preliminary data.</text>
</comment>
<sequence length="108" mass="12094">MVPSAPPSAARQIQDDSSDGLPPEAGYRSPALSLSSCYSVRASSSSRPRMSRSSMPQFRSVGVERVQDEVHQSRAVFHEGEERRDRDGIQRFVLCHVVLPVFETQKYE</sequence>
<dbReference type="Proteomes" id="UP001144978">
    <property type="component" value="Unassembled WGS sequence"/>
</dbReference>
<accession>A0ACC1P2T8</accession>
<organism evidence="1 2">
    <name type="scientific">Trametes sanguinea</name>
    <dbReference type="NCBI Taxonomy" id="158606"/>
    <lineage>
        <taxon>Eukaryota</taxon>
        <taxon>Fungi</taxon>
        <taxon>Dikarya</taxon>
        <taxon>Basidiomycota</taxon>
        <taxon>Agaricomycotina</taxon>
        <taxon>Agaricomycetes</taxon>
        <taxon>Polyporales</taxon>
        <taxon>Polyporaceae</taxon>
        <taxon>Trametes</taxon>
    </lineage>
</organism>
<evidence type="ECO:0000313" key="1">
    <source>
        <dbReference type="EMBL" id="KAJ2986107.1"/>
    </source>
</evidence>